<dbReference type="EMBL" id="JACHHE010000007">
    <property type="protein sequence ID" value="MBB5181168.1"/>
    <property type="molecule type" value="Genomic_DNA"/>
</dbReference>
<dbReference type="GO" id="GO:2001059">
    <property type="term" value="P:D-tagatose 6-phosphate catabolic process"/>
    <property type="evidence" value="ECO:0007669"/>
    <property type="project" value="UniProtKB-UniPathway"/>
</dbReference>
<dbReference type="PANTHER" id="PTHR46566">
    <property type="entry name" value="1-PHOSPHOFRUCTOKINASE-RELATED"/>
    <property type="match status" value="1"/>
</dbReference>
<name>A0A7W8CT59_9BACL</name>
<dbReference type="InterPro" id="IPR011611">
    <property type="entry name" value="PfkB_dom"/>
</dbReference>
<comment type="catalytic activity">
    <reaction evidence="7">
        <text>D-tagatofuranose 6-phosphate + ATP = D-tagatofuranose 1,6-bisphosphate + ADP + H(+)</text>
        <dbReference type="Rhea" id="RHEA:12420"/>
        <dbReference type="ChEBI" id="CHEBI:15378"/>
        <dbReference type="ChEBI" id="CHEBI:30616"/>
        <dbReference type="ChEBI" id="CHEBI:58694"/>
        <dbReference type="ChEBI" id="CHEBI:58695"/>
        <dbReference type="ChEBI" id="CHEBI:456216"/>
        <dbReference type="EC" id="2.7.1.144"/>
    </reaction>
</comment>
<proteinExistence type="inferred from homology"/>
<dbReference type="GO" id="GO:0005829">
    <property type="term" value="C:cytosol"/>
    <property type="evidence" value="ECO:0007669"/>
    <property type="project" value="TreeGrafter"/>
</dbReference>
<evidence type="ECO:0000313" key="11">
    <source>
        <dbReference type="Proteomes" id="UP000525923"/>
    </source>
</evidence>
<dbReference type="NCBIfam" id="TIGR03168">
    <property type="entry name" value="1-PFK"/>
    <property type="match status" value="1"/>
</dbReference>
<evidence type="ECO:0000256" key="1">
    <source>
        <dbReference type="ARBA" id="ARBA00005380"/>
    </source>
</evidence>
<dbReference type="GO" id="GO:0009024">
    <property type="term" value="F:tagatose-6-phosphate kinase activity"/>
    <property type="evidence" value="ECO:0007669"/>
    <property type="project" value="UniProtKB-EC"/>
</dbReference>
<evidence type="ECO:0000256" key="4">
    <source>
        <dbReference type="ARBA" id="ARBA00022777"/>
    </source>
</evidence>
<keyword evidence="4 8" id="KW-0418">Kinase</keyword>
<evidence type="ECO:0000313" key="10">
    <source>
        <dbReference type="EMBL" id="MBB5181168.1"/>
    </source>
</evidence>
<keyword evidence="3 7" id="KW-0547">Nucleotide-binding</keyword>
<keyword evidence="7" id="KW-0423">Lactose metabolism</keyword>
<keyword evidence="2 7" id="KW-0808">Transferase</keyword>
<organism evidence="10 11">
    <name type="scientific">Planococcus koreensis</name>
    <dbReference type="NCBI Taxonomy" id="112331"/>
    <lineage>
        <taxon>Bacteria</taxon>
        <taxon>Bacillati</taxon>
        <taxon>Bacillota</taxon>
        <taxon>Bacilli</taxon>
        <taxon>Bacillales</taxon>
        <taxon>Caryophanaceae</taxon>
        <taxon>Planococcus</taxon>
    </lineage>
</organism>
<dbReference type="InterPro" id="IPR029056">
    <property type="entry name" value="Ribokinase-like"/>
</dbReference>
<dbReference type="UniPathway" id="UPA00704">
    <property type="reaction ID" value="UER00715"/>
</dbReference>
<dbReference type="PANTHER" id="PTHR46566:SF1">
    <property type="entry name" value="1-PHOSPHOFRUCTOKINASE"/>
    <property type="match status" value="1"/>
</dbReference>
<keyword evidence="5 7" id="KW-0067">ATP-binding</keyword>
<dbReference type="AlphaFoldDB" id="A0A7W8CT59"/>
<comment type="similarity">
    <text evidence="1">Belongs to the carbohydrate kinase pfkB family.</text>
</comment>
<dbReference type="NCBIfam" id="TIGR03828">
    <property type="entry name" value="pfkB"/>
    <property type="match status" value="1"/>
</dbReference>
<keyword evidence="11" id="KW-1185">Reference proteome</keyword>
<dbReference type="SUPFAM" id="SSF53613">
    <property type="entry name" value="Ribokinase-like"/>
    <property type="match status" value="1"/>
</dbReference>
<dbReference type="CDD" id="cd01164">
    <property type="entry name" value="FruK_PfkB_like"/>
    <property type="match status" value="1"/>
</dbReference>
<dbReference type="GO" id="GO:0008662">
    <property type="term" value="F:1-phosphofructokinase activity"/>
    <property type="evidence" value="ECO:0007669"/>
    <property type="project" value="UniProtKB-UniRule"/>
</dbReference>
<protein>
    <recommendedName>
        <fullName evidence="7">Tagatose-6-phosphate kinase</fullName>
        <ecNumber evidence="7">2.7.1.144</ecNumber>
    </recommendedName>
</protein>
<reference evidence="10 11" key="1">
    <citation type="submission" date="2020-08" db="EMBL/GenBank/DDBJ databases">
        <title>Genomic Encyclopedia of Type Strains, Phase IV (KMG-IV): sequencing the most valuable type-strain genomes for metagenomic binning, comparative biology and taxonomic classification.</title>
        <authorList>
            <person name="Goeker M."/>
        </authorList>
    </citation>
    <scope>NUCLEOTIDE SEQUENCE [LARGE SCALE GENOMIC DNA]</scope>
    <source>
        <strain evidence="10 11">DSM 15895</strain>
    </source>
</reference>
<dbReference type="Gene3D" id="3.40.1190.20">
    <property type="match status" value="1"/>
</dbReference>
<dbReference type="RefSeq" id="WP_183736508.1">
    <property type="nucleotide sequence ID" value="NZ_JACHHE010000007.1"/>
</dbReference>
<dbReference type="GO" id="GO:0005988">
    <property type="term" value="P:lactose metabolic process"/>
    <property type="evidence" value="ECO:0007669"/>
    <property type="project" value="UniProtKB-KW"/>
</dbReference>
<dbReference type="GO" id="GO:0044281">
    <property type="term" value="P:small molecule metabolic process"/>
    <property type="evidence" value="ECO:0007669"/>
    <property type="project" value="UniProtKB-ARBA"/>
</dbReference>
<gene>
    <name evidence="10" type="ORF">HNQ44_002633</name>
</gene>
<comment type="caution">
    <text evidence="10">The sequence shown here is derived from an EMBL/GenBank/DDBJ whole genome shotgun (WGS) entry which is preliminary data.</text>
</comment>
<dbReference type="EC" id="2.7.1.144" evidence="7"/>
<dbReference type="PIRSF" id="PIRSF000535">
    <property type="entry name" value="1PFK/6PFK/LacC"/>
    <property type="match status" value="1"/>
</dbReference>
<dbReference type="InterPro" id="IPR002173">
    <property type="entry name" value="Carboh/pur_kinase_PfkB_CS"/>
</dbReference>
<feature type="domain" description="Carbohydrate kinase PfkB" evidence="9">
    <location>
        <begin position="19"/>
        <end position="284"/>
    </location>
</feature>
<dbReference type="GO" id="GO:0005524">
    <property type="term" value="F:ATP binding"/>
    <property type="evidence" value="ECO:0007669"/>
    <property type="project" value="UniProtKB-UniRule"/>
</dbReference>
<evidence type="ECO:0000256" key="5">
    <source>
        <dbReference type="ARBA" id="ARBA00022840"/>
    </source>
</evidence>
<dbReference type="PROSITE" id="PS00583">
    <property type="entry name" value="PFKB_KINASES_1"/>
    <property type="match status" value="1"/>
</dbReference>
<sequence length="310" mass="33350">MIYTCTITPSLDYTTYLPDFTAGKLNRTGEVYYYPGGKGINVSRVLKRLGADNIALGFTGGFTGHYIEEFLKKEGVATDFIETDEITRINVKIKSAQETELNGPGPELDAVQLNELADKAGKMQKGDWLVLAGSLPDSIPESFFMDLAETCRRLGVKFVLDTSGPALANLIQNGPFLIKPNQEELGELFGRHITDMAEAAFYAKKLVHSGVQHVVVSMGGDGALLATSELLLQAKAPKGKVINTVGAGDSLVSGFIASYAMDADAEKAFRYGVASGSATAFSPDLCTKDKVDAVLEFVEVYPIKEEDVAK</sequence>
<dbReference type="Pfam" id="PF00294">
    <property type="entry name" value="PfkB"/>
    <property type="match status" value="1"/>
</dbReference>
<dbReference type="FunFam" id="3.40.1190.20:FF:000001">
    <property type="entry name" value="Phosphofructokinase"/>
    <property type="match status" value="1"/>
</dbReference>
<evidence type="ECO:0000256" key="6">
    <source>
        <dbReference type="ARBA" id="ARBA00047745"/>
    </source>
</evidence>
<dbReference type="GO" id="GO:0016052">
    <property type="term" value="P:carbohydrate catabolic process"/>
    <property type="evidence" value="ECO:0007669"/>
    <property type="project" value="UniProtKB-ARBA"/>
</dbReference>
<accession>A0A7W8CT59</accession>
<evidence type="ECO:0000259" key="9">
    <source>
        <dbReference type="Pfam" id="PF00294"/>
    </source>
</evidence>
<dbReference type="InterPro" id="IPR022463">
    <property type="entry name" value="1-PFruKinase"/>
</dbReference>
<comment type="similarity">
    <text evidence="7">Belongs to the carbohydrate kinase PfkB family. LacC subfamily.</text>
</comment>
<evidence type="ECO:0000256" key="8">
    <source>
        <dbReference type="RuleBase" id="RU369061"/>
    </source>
</evidence>
<evidence type="ECO:0000256" key="3">
    <source>
        <dbReference type="ARBA" id="ARBA00022741"/>
    </source>
</evidence>
<dbReference type="Proteomes" id="UP000525923">
    <property type="component" value="Unassembled WGS sequence"/>
</dbReference>
<dbReference type="PROSITE" id="PS00584">
    <property type="entry name" value="PFKB_KINASES_2"/>
    <property type="match status" value="1"/>
</dbReference>
<evidence type="ECO:0000256" key="2">
    <source>
        <dbReference type="ARBA" id="ARBA00022679"/>
    </source>
</evidence>
<comment type="function">
    <text evidence="8">Catalyzes the ATP-dependent phosphorylation of fructose-l-phosphate to fructose-l,6-bisphosphate.</text>
</comment>
<dbReference type="InterPro" id="IPR017583">
    <property type="entry name" value="Tagatose/fructose_Pkinase"/>
</dbReference>
<comment type="catalytic activity">
    <reaction evidence="6 8">
        <text>beta-D-fructose 1-phosphate + ATP = beta-D-fructose 1,6-bisphosphate + ADP + H(+)</text>
        <dbReference type="Rhea" id="RHEA:14213"/>
        <dbReference type="ChEBI" id="CHEBI:15378"/>
        <dbReference type="ChEBI" id="CHEBI:30616"/>
        <dbReference type="ChEBI" id="CHEBI:32966"/>
        <dbReference type="ChEBI" id="CHEBI:138881"/>
        <dbReference type="ChEBI" id="CHEBI:456216"/>
        <dbReference type="EC" id="2.7.1.56"/>
    </reaction>
</comment>
<comment type="pathway">
    <text evidence="7">Carbohydrate metabolism; D-tagatose 6-phosphate degradation; D-glyceraldehyde 3-phosphate and glycerone phosphate from D-tagatose 6-phosphate: step 1/2.</text>
</comment>
<evidence type="ECO:0000256" key="7">
    <source>
        <dbReference type="PIRNR" id="PIRNR000535"/>
    </source>
</evidence>